<feature type="transmembrane region" description="Helical" evidence="1">
    <location>
        <begin position="175"/>
        <end position="193"/>
    </location>
</feature>
<feature type="transmembrane region" description="Helical" evidence="1">
    <location>
        <begin position="130"/>
        <end position="148"/>
    </location>
</feature>
<comment type="caution">
    <text evidence="2">The sequence shown here is derived from an EMBL/GenBank/DDBJ whole genome shotgun (WGS) entry which is preliminary data.</text>
</comment>
<dbReference type="InterPro" id="IPR014509">
    <property type="entry name" value="YjdF-like"/>
</dbReference>
<evidence type="ECO:0000313" key="2">
    <source>
        <dbReference type="EMBL" id="NDV02413.1"/>
    </source>
</evidence>
<organism evidence="2 3">
    <name type="scientific">Pseudoroseicyclus tamaricis</name>
    <dbReference type="NCBI Taxonomy" id="2705421"/>
    <lineage>
        <taxon>Bacteria</taxon>
        <taxon>Pseudomonadati</taxon>
        <taxon>Pseudomonadota</taxon>
        <taxon>Alphaproteobacteria</taxon>
        <taxon>Rhodobacterales</taxon>
        <taxon>Paracoccaceae</taxon>
        <taxon>Pseudoroseicyclus</taxon>
    </lineage>
</organism>
<sequence>MPAPPRPRRLPSRLARMAALALWAVAVALVVLGLVTGQTVMWIGSAGAIALALLLPLYTRVSGIEMPPGLATGVLVFSLCAFVLGEHAGAYTTLGWWDIVLHLLASAVLALVGLALVLLNTEGAPPRTGLWIGAVLGVGFAALVGGAWELLEFSIDAIFGTNAQRSGLPDTMGDVLTNLAGATYGAVAGRLVLRRGLRLPLSGLLVAFCARNPVIYGAWPGVPFQKAGRQPAATTEAPLMETT</sequence>
<dbReference type="Pfam" id="PF09997">
    <property type="entry name" value="DUF2238"/>
    <property type="match status" value="1"/>
</dbReference>
<keyword evidence="3" id="KW-1185">Reference proteome</keyword>
<dbReference type="EMBL" id="JAAGAB010000003">
    <property type="protein sequence ID" value="NDV02413.1"/>
    <property type="molecule type" value="Genomic_DNA"/>
</dbReference>
<protein>
    <submittedName>
        <fullName evidence="2">Uncharacterized protein</fullName>
    </submittedName>
</protein>
<feature type="transmembrane region" description="Helical" evidence="1">
    <location>
        <begin position="70"/>
        <end position="90"/>
    </location>
</feature>
<gene>
    <name evidence="2" type="ORF">GZA08_15690</name>
</gene>
<accession>A0A6B2JLI0</accession>
<keyword evidence="1" id="KW-0812">Transmembrane</keyword>
<name>A0A6B2JLI0_9RHOB</name>
<feature type="transmembrane region" description="Helical" evidence="1">
    <location>
        <begin position="14"/>
        <end position="34"/>
    </location>
</feature>
<feature type="transmembrane region" description="Helical" evidence="1">
    <location>
        <begin position="40"/>
        <end position="58"/>
    </location>
</feature>
<dbReference type="AlphaFoldDB" id="A0A6B2JLI0"/>
<evidence type="ECO:0000313" key="3">
    <source>
        <dbReference type="Proteomes" id="UP000474757"/>
    </source>
</evidence>
<evidence type="ECO:0000256" key="1">
    <source>
        <dbReference type="SAM" id="Phobius"/>
    </source>
</evidence>
<reference evidence="2 3" key="1">
    <citation type="submission" date="2020-02" db="EMBL/GenBank/DDBJ databases">
        <title>Pseudoroseicyclus tamarix, sp. nov., isolated from offshore sediment of a Tamarix chinensis forest.</title>
        <authorList>
            <person name="Gai Y."/>
        </authorList>
    </citation>
    <scope>NUCLEOTIDE SEQUENCE [LARGE SCALE GENOMIC DNA]</scope>
    <source>
        <strain evidence="2 3">CLL3-39</strain>
    </source>
</reference>
<keyword evidence="1" id="KW-0472">Membrane</keyword>
<feature type="transmembrane region" description="Helical" evidence="1">
    <location>
        <begin position="96"/>
        <end position="118"/>
    </location>
</feature>
<keyword evidence="1" id="KW-1133">Transmembrane helix</keyword>
<dbReference type="Proteomes" id="UP000474757">
    <property type="component" value="Unassembled WGS sequence"/>
</dbReference>
<proteinExistence type="predicted"/>